<keyword evidence="1 4" id="KW-0812">Transmembrane</keyword>
<keyword evidence="2 4" id="KW-1133">Transmembrane helix</keyword>
<dbReference type="PANTHER" id="PTHR23525:SF1">
    <property type="entry name" value="NODULIN-LIKE DOMAIN-CONTAINING PROTEIN"/>
    <property type="match status" value="1"/>
</dbReference>
<sequence>MYLCGAVFMGASFTFPFTLLALYLDHAGYDKPAVGTVIGGQAWGQMLAALPAAWLASRFNGRRILSLSAVATALCYAVLPFMGPIGVDSLLAITLANVVTGFAWSVHMVAGAPFLYRHSDGADRALLFSVSEAVRMGASVVGALLAGWLASHLSAWLGDDMVGHAWALSMAGLLPLFATPFYLAIDDPPPPASERPPFLPTIWKHRHLMARFALPQVWISIGSGLTIPFMSLYFTERFEFTSDGIGVLFAGGQVLMSFGFLMTPWILQLAGYVRGVATVQLLSLPFFLMLAFATSPAVAVVAFLMRTALMNSAHPLLKTFLMESAPAGLREVQNALLMFMWGLGWVVGPVVGGMILERAGGDYSVLMLTTSGMYVVGSCLSYFCLRGVEGRLAASKSAGLQAALPATGAGNPRVPAARQD</sequence>
<feature type="transmembrane region" description="Helical" evidence="4">
    <location>
        <begin position="335"/>
        <end position="356"/>
    </location>
</feature>
<dbReference type="PANTHER" id="PTHR23525">
    <property type="entry name" value="TRANSPORTER, PUTATIVE-RELATED"/>
    <property type="match status" value="1"/>
</dbReference>
<feature type="transmembrane region" description="Helical" evidence="4">
    <location>
        <begin position="279"/>
        <end position="305"/>
    </location>
</feature>
<dbReference type="Pfam" id="PF07690">
    <property type="entry name" value="MFS_1"/>
    <property type="match status" value="1"/>
</dbReference>
<evidence type="ECO:0000256" key="2">
    <source>
        <dbReference type="ARBA" id="ARBA00022989"/>
    </source>
</evidence>
<dbReference type="KEGG" id="pbap:Pla133_46220"/>
<reference evidence="6 7" key="1">
    <citation type="submission" date="2019-02" db="EMBL/GenBank/DDBJ databases">
        <title>Deep-cultivation of Planctomycetes and their phenomic and genomic characterization uncovers novel biology.</title>
        <authorList>
            <person name="Wiegand S."/>
            <person name="Jogler M."/>
            <person name="Boedeker C."/>
            <person name="Pinto D."/>
            <person name="Vollmers J."/>
            <person name="Rivas-Marin E."/>
            <person name="Kohn T."/>
            <person name="Peeters S.H."/>
            <person name="Heuer A."/>
            <person name="Rast P."/>
            <person name="Oberbeckmann S."/>
            <person name="Bunk B."/>
            <person name="Jeske O."/>
            <person name="Meyerdierks A."/>
            <person name="Storesund J.E."/>
            <person name="Kallscheuer N."/>
            <person name="Luecker S."/>
            <person name="Lage O.M."/>
            <person name="Pohl T."/>
            <person name="Merkel B.J."/>
            <person name="Hornburger P."/>
            <person name="Mueller R.-W."/>
            <person name="Bruemmer F."/>
            <person name="Labrenz M."/>
            <person name="Spormann A.M."/>
            <person name="Op den Camp H."/>
            <person name="Overmann J."/>
            <person name="Amann R."/>
            <person name="Jetten M.S.M."/>
            <person name="Mascher T."/>
            <person name="Medema M.H."/>
            <person name="Devos D.P."/>
            <person name="Kaster A.-K."/>
            <person name="Ovreas L."/>
            <person name="Rohde M."/>
            <person name="Galperin M.Y."/>
            <person name="Jogler C."/>
        </authorList>
    </citation>
    <scope>NUCLEOTIDE SEQUENCE [LARGE SCALE GENOMIC DNA]</scope>
    <source>
        <strain evidence="6 7">Pla133</strain>
    </source>
</reference>
<name>A0A518BR95_9BACT</name>
<evidence type="ECO:0000259" key="5">
    <source>
        <dbReference type="PROSITE" id="PS50850"/>
    </source>
</evidence>
<organism evidence="6 7">
    <name type="scientific">Engelhardtia mirabilis</name>
    <dbReference type="NCBI Taxonomy" id="2528011"/>
    <lineage>
        <taxon>Bacteria</taxon>
        <taxon>Pseudomonadati</taxon>
        <taxon>Planctomycetota</taxon>
        <taxon>Planctomycetia</taxon>
        <taxon>Planctomycetia incertae sedis</taxon>
        <taxon>Engelhardtia</taxon>
    </lineage>
</organism>
<feature type="transmembrane region" description="Helical" evidence="4">
    <location>
        <begin position="363"/>
        <end position="383"/>
    </location>
</feature>
<evidence type="ECO:0000256" key="3">
    <source>
        <dbReference type="ARBA" id="ARBA00023136"/>
    </source>
</evidence>
<dbReference type="InterPro" id="IPR011701">
    <property type="entry name" value="MFS"/>
</dbReference>
<dbReference type="InterPro" id="IPR036259">
    <property type="entry name" value="MFS_trans_sf"/>
</dbReference>
<accession>A0A518BR95</accession>
<dbReference type="PROSITE" id="PS50850">
    <property type="entry name" value="MFS"/>
    <property type="match status" value="1"/>
</dbReference>
<proteinExistence type="predicted"/>
<feature type="transmembrane region" description="Helical" evidence="4">
    <location>
        <begin position="64"/>
        <end position="83"/>
    </location>
</feature>
<protein>
    <submittedName>
        <fullName evidence="6">Major Facilitator Superfamily protein</fullName>
    </submittedName>
</protein>
<dbReference type="Gene3D" id="1.20.1250.20">
    <property type="entry name" value="MFS general substrate transporter like domains"/>
    <property type="match status" value="2"/>
</dbReference>
<keyword evidence="7" id="KW-1185">Reference proteome</keyword>
<dbReference type="InterPro" id="IPR020846">
    <property type="entry name" value="MFS_dom"/>
</dbReference>
<dbReference type="AlphaFoldDB" id="A0A518BR95"/>
<gene>
    <name evidence="6" type="ORF">Pla133_46220</name>
</gene>
<dbReference type="GO" id="GO:0022857">
    <property type="term" value="F:transmembrane transporter activity"/>
    <property type="evidence" value="ECO:0007669"/>
    <property type="project" value="InterPro"/>
</dbReference>
<feature type="transmembrane region" description="Helical" evidence="4">
    <location>
        <begin position="212"/>
        <end position="233"/>
    </location>
</feature>
<dbReference type="SUPFAM" id="SSF103473">
    <property type="entry name" value="MFS general substrate transporter"/>
    <property type="match status" value="1"/>
</dbReference>
<feature type="domain" description="Major facilitator superfamily (MFS) profile" evidence="5">
    <location>
        <begin position="1"/>
        <end position="389"/>
    </location>
</feature>
<keyword evidence="3 4" id="KW-0472">Membrane</keyword>
<evidence type="ECO:0000256" key="1">
    <source>
        <dbReference type="ARBA" id="ARBA00022692"/>
    </source>
</evidence>
<feature type="transmembrane region" description="Helical" evidence="4">
    <location>
        <begin position="163"/>
        <end position="185"/>
    </location>
</feature>
<feature type="transmembrane region" description="Helical" evidence="4">
    <location>
        <begin position="245"/>
        <end position="267"/>
    </location>
</feature>
<feature type="transmembrane region" description="Helical" evidence="4">
    <location>
        <begin position="137"/>
        <end position="157"/>
    </location>
</feature>
<evidence type="ECO:0000313" key="7">
    <source>
        <dbReference type="Proteomes" id="UP000316921"/>
    </source>
</evidence>
<evidence type="ECO:0000256" key="4">
    <source>
        <dbReference type="SAM" id="Phobius"/>
    </source>
</evidence>
<dbReference type="EMBL" id="CP036287">
    <property type="protein sequence ID" value="QDU69502.1"/>
    <property type="molecule type" value="Genomic_DNA"/>
</dbReference>
<evidence type="ECO:0000313" key="6">
    <source>
        <dbReference type="EMBL" id="QDU69502.1"/>
    </source>
</evidence>
<feature type="transmembrane region" description="Helical" evidence="4">
    <location>
        <begin position="37"/>
        <end position="57"/>
    </location>
</feature>
<dbReference type="Proteomes" id="UP000316921">
    <property type="component" value="Chromosome"/>
</dbReference>